<keyword evidence="2 6" id="KW-0812">Transmembrane</keyword>
<comment type="similarity">
    <text evidence="1 6">Belongs to the copper transporter (Ctr) (TC 1.A.56) family. SLC31A subfamily.</text>
</comment>
<keyword evidence="3 6" id="KW-0187">Copper transport</keyword>
<evidence type="ECO:0000256" key="4">
    <source>
        <dbReference type="ARBA" id="ARBA00022989"/>
    </source>
</evidence>
<keyword evidence="6" id="KW-0813">Transport</keyword>
<gene>
    <name evidence="7" type="ORF">E1A91_A07G019500v1</name>
</gene>
<dbReference type="PANTHER" id="PTHR12483">
    <property type="entry name" value="SOLUTE CARRIER FAMILY 31 COPPER TRANSPORTERS"/>
    <property type="match status" value="1"/>
</dbReference>
<name>A0A5D2YG65_GOSMU</name>
<dbReference type="PANTHER" id="PTHR12483:SF92">
    <property type="entry name" value="COPPER TRANSPORT PROTEIN"/>
    <property type="match status" value="1"/>
</dbReference>
<accession>A0A5D2YG65</accession>
<evidence type="ECO:0000313" key="7">
    <source>
        <dbReference type="EMBL" id="TYJ25016.1"/>
    </source>
</evidence>
<keyword evidence="8" id="KW-1185">Reference proteome</keyword>
<evidence type="ECO:0000256" key="2">
    <source>
        <dbReference type="ARBA" id="ARBA00022692"/>
    </source>
</evidence>
<feature type="transmembrane region" description="Helical" evidence="6">
    <location>
        <begin position="101"/>
        <end position="120"/>
    </location>
</feature>
<keyword evidence="4 6" id="KW-1133">Transmembrane helix</keyword>
<keyword evidence="6" id="KW-0186">Copper</keyword>
<dbReference type="GO" id="GO:0005375">
    <property type="term" value="F:copper ion transmembrane transporter activity"/>
    <property type="evidence" value="ECO:0007669"/>
    <property type="project" value="UniProtKB-UniRule"/>
</dbReference>
<keyword evidence="6" id="KW-0406">Ion transport</keyword>
<evidence type="ECO:0000256" key="6">
    <source>
        <dbReference type="RuleBase" id="RU367022"/>
    </source>
</evidence>
<protein>
    <recommendedName>
        <fullName evidence="6">Copper transport protein</fullName>
    </recommendedName>
</protein>
<dbReference type="EMBL" id="CM017642">
    <property type="protein sequence ID" value="TYJ25016.1"/>
    <property type="molecule type" value="Genomic_DNA"/>
</dbReference>
<feature type="transmembrane region" description="Helical" evidence="6">
    <location>
        <begin position="24"/>
        <end position="44"/>
    </location>
</feature>
<reference evidence="7 8" key="1">
    <citation type="submission" date="2019-07" db="EMBL/GenBank/DDBJ databases">
        <title>WGS assembly of Gossypium mustelinum.</title>
        <authorList>
            <person name="Chen Z.J."/>
            <person name="Sreedasyam A."/>
            <person name="Ando A."/>
            <person name="Song Q."/>
            <person name="De L."/>
            <person name="Hulse-Kemp A."/>
            <person name="Ding M."/>
            <person name="Ye W."/>
            <person name="Kirkbride R."/>
            <person name="Jenkins J."/>
            <person name="Plott C."/>
            <person name="Lovell J."/>
            <person name="Lin Y.-M."/>
            <person name="Vaughn R."/>
            <person name="Liu B."/>
            <person name="Li W."/>
            <person name="Simpson S."/>
            <person name="Scheffler B."/>
            <person name="Saski C."/>
            <person name="Grover C."/>
            <person name="Hu G."/>
            <person name="Conover J."/>
            <person name="Carlson J."/>
            <person name="Shu S."/>
            <person name="Boston L."/>
            <person name="Williams M."/>
            <person name="Peterson D."/>
            <person name="Mcgee K."/>
            <person name="Jones D."/>
            <person name="Wendel J."/>
            <person name="Stelly D."/>
            <person name="Grimwood J."/>
            <person name="Schmutz J."/>
        </authorList>
    </citation>
    <scope>NUCLEOTIDE SEQUENCE [LARGE SCALE GENOMIC DNA]</scope>
    <source>
        <strain evidence="7">1408120.09</strain>
    </source>
</reference>
<dbReference type="InterPro" id="IPR007274">
    <property type="entry name" value="Cop_transporter"/>
</dbReference>
<dbReference type="Proteomes" id="UP000323597">
    <property type="component" value="Chromosome A07"/>
</dbReference>
<sequence length="138" mass="15381">MMHMTFYWSRQVTLLFSSWRTDSWQSYALTLLACVLASVFYQYLEHVRYRVRRSGKPAGEPLLSQPNRAAGKWSAKKIVDGLLFGLSSGLGYLLMLAVMSFNGGVFLAIVLGLTIGFLWLRSKDEDEIAGVNSSCACA</sequence>
<proteinExistence type="inferred from homology"/>
<feature type="transmembrane region" description="Helical" evidence="6">
    <location>
        <begin position="78"/>
        <end position="95"/>
    </location>
</feature>
<dbReference type="Pfam" id="PF04145">
    <property type="entry name" value="Ctr"/>
    <property type="match status" value="1"/>
</dbReference>
<dbReference type="GO" id="GO:0005886">
    <property type="term" value="C:plasma membrane"/>
    <property type="evidence" value="ECO:0007669"/>
    <property type="project" value="TreeGrafter"/>
</dbReference>
<organism evidence="7 8">
    <name type="scientific">Gossypium mustelinum</name>
    <name type="common">Cotton</name>
    <name type="synonym">Gossypium caicoense</name>
    <dbReference type="NCBI Taxonomy" id="34275"/>
    <lineage>
        <taxon>Eukaryota</taxon>
        <taxon>Viridiplantae</taxon>
        <taxon>Streptophyta</taxon>
        <taxon>Embryophyta</taxon>
        <taxon>Tracheophyta</taxon>
        <taxon>Spermatophyta</taxon>
        <taxon>Magnoliopsida</taxon>
        <taxon>eudicotyledons</taxon>
        <taxon>Gunneridae</taxon>
        <taxon>Pentapetalae</taxon>
        <taxon>rosids</taxon>
        <taxon>malvids</taxon>
        <taxon>Malvales</taxon>
        <taxon>Malvaceae</taxon>
        <taxon>Malvoideae</taxon>
        <taxon>Gossypium</taxon>
    </lineage>
</organism>
<evidence type="ECO:0000256" key="3">
    <source>
        <dbReference type="ARBA" id="ARBA00022796"/>
    </source>
</evidence>
<evidence type="ECO:0000256" key="1">
    <source>
        <dbReference type="ARBA" id="ARBA00006921"/>
    </source>
</evidence>
<evidence type="ECO:0000256" key="5">
    <source>
        <dbReference type="ARBA" id="ARBA00023136"/>
    </source>
</evidence>
<comment type="subcellular location">
    <subcellularLocation>
        <location evidence="6">Membrane</location>
        <topology evidence="6">Multi-pass membrane protein</topology>
    </subcellularLocation>
</comment>
<keyword evidence="5 6" id="KW-0472">Membrane</keyword>
<dbReference type="AlphaFoldDB" id="A0A5D2YG65"/>
<evidence type="ECO:0000313" key="8">
    <source>
        <dbReference type="Proteomes" id="UP000323597"/>
    </source>
</evidence>